<dbReference type="SUPFAM" id="SSF81631">
    <property type="entry name" value="PAP/OAS1 substrate-binding domain"/>
    <property type="match status" value="1"/>
</dbReference>
<feature type="compositionally biased region" description="Polar residues" evidence="1">
    <location>
        <begin position="592"/>
        <end position="617"/>
    </location>
</feature>
<feature type="region of interest" description="Disordered" evidence="1">
    <location>
        <begin position="493"/>
        <end position="512"/>
    </location>
</feature>
<dbReference type="Gene3D" id="1.10.1410.10">
    <property type="match status" value="1"/>
</dbReference>
<dbReference type="AlphaFoldDB" id="A0A443NKK5"/>
<dbReference type="Gene3D" id="3.30.460.10">
    <property type="entry name" value="Beta Polymerase, domain 2"/>
    <property type="match status" value="1"/>
</dbReference>
<protein>
    <recommendedName>
        <fullName evidence="6">Polymerase nucleotidyl transferase domain-containing protein</fullName>
    </recommendedName>
</protein>
<keyword evidence="5" id="KW-1185">Reference proteome</keyword>
<evidence type="ECO:0008006" key="6">
    <source>
        <dbReference type="Google" id="ProtNLM"/>
    </source>
</evidence>
<feature type="domain" description="PAP/OAS1 substrate-binding-related" evidence="3">
    <location>
        <begin position="180"/>
        <end position="372"/>
    </location>
</feature>
<feature type="region of interest" description="Disordered" evidence="1">
    <location>
        <begin position="397"/>
        <end position="436"/>
    </location>
</feature>
<evidence type="ECO:0000259" key="3">
    <source>
        <dbReference type="Pfam" id="PF26180"/>
    </source>
</evidence>
<evidence type="ECO:0000313" key="5">
    <source>
        <dbReference type="Proteomes" id="UP000283530"/>
    </source>
</evidence>
<evidence type="ECO:0000259" key="2">
    <source>
        <dbReference type="Pfam" id="PF22600"/>
    </source>
</evidence>
<dbReference type="PANTHER" id="PTHR45979:SF2">
    <property type="entry name" value="PAP_OAS1 SUBSTRATE-BINDING DOMAIN SUPERFAMILY"/>
    <property type="match status" value="1"/>
</dbReference>
<accession>A0A443NKK5</accession>
<feature type="region of interest" description="Disordered" evidence="1">
    <location>
        <begin position="15"/>
        <end position="34"/>
    </location>
</feature>
<dbReference type="OrthoDB" id="273917at2759"/>
<feature type="compositionally biased region" description="Polar residues" evidence="1">
    <location>
        <begin position="418"/>
        <end position="428"/>
    </location>
</feature>
<dbReference type="PANTHER" id="PTHR45979">
    <property type="entry name" value="PAP/OAS1 SUBSTRATE-BINDING DOMAIN SUPERFAMILY"/>
    <property type="match status" value="1"/>
</dbReference>
<gene>
    <name evidence="4" type="ORF">CKAN_00759000</name>
</gene>
<comment type="caution">
    <text evidence="4">The sequence shown here is derived from an EMBL/GenBank/DDBJ whole genome shotgun (WGS) entry which is preliminary data.</text>
</comment>
<dbReference type="InterPro" id="IPR058920">
    <property type="entry name" value="PAP-OAS1-bd-rel"/>
</dbReference>
<feature type="compositionally biased region" description="Polar residues" evidence="1">
    <location>
        <begin position="19"/>
        <end position="34"/>
    </location>
</feature>
<dbReference type="Proteomes" id="UP000283530">
    <property type="component" value="Unassembled WGS sequence"/>
</dbReference>
<organism evidence="4 5">
    <name type="scientific">Cinnamomum micranthum f. kanehirae</name>
    <dbReference type="NCBI Taxonomy" id="337451"/>
    <lineage>
        <taxon>Eukaryota</taxon>
        <taxon>Viridiplantae</taxon>
        <taxon>Streptophyta</taxon>
        <taxon>Embryophyta</taxon>
        <taxon>Tracheophyta</taxon>
        <taxon>Spermatophyta</taxon>
        <taxon>Magnoliopsida</taxon>
        <taxon>Magnoliidae</taxon>
        <taxon>Laurales</taxon>
        <taxon>Lauraceae</taxon>
        <taxon>Cinnamomum</taxon>
    </lineage>
</organism>
<dbReference type="SUPFAM" id="SSF81301">
    <property type="entry name" value="Nucleotidyltransferase"/>
    <property type="match status" value="1"/>
</dbReference>
<sequence length="981" mass="107671">MSNLEVMLPQNGELAEETQLASPSQLSSHPHTASITTESWQRAEETTHEIICRIQPTVVSEERRKAVVEFVQRSIKASLGSEVFPFGSVPLKTYLPDGDIDLTALSHQNVEDALANQVRAVLEGMEESKDAEFEVKDVQYIHAEVKLVKCLVQNIVVDISFNQLGGLCTLCFLEKVDHLIGKDNLFKRSIILIKAWCYYESRILGAHHGLISTYALETLVLYIFHLFHSSLHGPLVVLYRFLDYFSKFDWDNYGISLNGPVAVSSLPEIVAEIPENDGGHLLLSQDFLRDCVDSFSVPLKGYEIHMRSFPQKHLNIVDPLKENNNLGRSVSKGNFYRIRSAFTFGARKLGRILTLPGESMADELNKFFMNTLERHGSGQRPDVQDYFPYYRDSNLNGVNGSGSAPSKPYIEKSEETKTVSGSPSVESHSLNEKTLGDGHGILCEEINSIKISGSEEKHGTGNQLEGHFSNHRPLGNGRLGCEKKHGSGFQVERHFSNHQPRENGPQTRGNLGRPLTMSELVCPMEGDTVSGSRLAGDANDLATSRILSSRITNDLCKPSTTSNELGTISSQRVHLAPHLYYSRPFQDVEYSGNGNLDETKLSNSFAPKNSVSSGSQSPDEKPDHERKSASNVGYQLCGNHVGPVTASSNAGVLALGLDAHPPETSYLVNETPCCSELSNGRIMDANFWERDLAGASVNNTEASNSLSDLSGDFDSHYYSLQYGLWCHEHILYGPVIPFHPRSPSHYRNKSSWDAPRRSNHLKQSMLPRINANGVAPGPLFPAASVYYQPLISGAFGMEERPKPRGTGTYFPNTNHQSYRDRPLGRGRSSALAGHNQLPRSRNGRDAAPLDVMSFSGKGSQELQSQAPASQLAVFGVNGRGKSSPTDLISYGHMVGRGLSHTNGYALPTERLEFGSLGSVQLVGAASSEQGGLLDSGAFHHKHGSGSVLPMTVPRPGPNLNRERAPQSYHLKDEDDFPPLSA</sequence>
<dbReference type="InterPro" id="IPR054708">
    <property type="entry name" value="MTPAP-like_central"/>
</dbReference>
<feature type="region of interest" description="Disordered" evidence="1">
    <location>
        <begin position="454"/>
        <end position="475"/>
    </location>
</feature>
<feature type="region of interest" description="Disordered" evidence="1">
    <location>
        <begin position="592"/>
        <end position="629"/>
    </location>
</feature>
<dbReference type="STRING" id="337451.A0A443NKK5"/>
<feature type="compositionally biased region" description="Basic and acidic residues" evidence="1">
    <location>
        <begin position="960"/>
        <end position="972"/>
    </location>
</feature>
<evidence type="ECO:0000313" key="4">
    <source>
        <dbReference type="EMBL" id="RWR79033.1"/>
    </source>
</evidence>
<feature type="region of interest" description="Disordered" evidence="1">
    <location>
        <begin position="797"/>
        <end position="849"/>
    </location>
</feature>
<reference evidence="4 5" key="1">
    <citation type="journal article" date="2019" name="Nat. Plants">
        <title>Stout camphor tree genome fills gaps in understanding of flowering plant genome evolution.</title>
        <authorList>
            <person name="Chaw S.M."/>
            <person name="Liu Y.C."/>
            <person name="Wu Y.W."/>
            <person name="Wang H.Y."/>
            <person name="Lin C.I."/>
            <person name="Wu C.S."/>
            <person name="Ke H.M."/>
            <person name="Chang L.Y."/>
            <person name="Hsu C.Y."/>
            <person name="Yang H.T."/>
            <person name="Sudianto E."/>
            <person name="Hsu M.H."/>
            <person name="Wu K.P."/>
            <person name="Wang L.N."/>
            <person name="Leebens-Mack J.H."/>
            <person name="Tsai I.J."/>
        </authorList>
    </citation>
    <scope>NUCLEOTIDE SEQUENCE [LARGE SCALE GENOMIC DNA]</scope>
    <source>
        <strain evidence="5">cv. Chaw 1501</strain>
        <tissue evidence="4">Young leaves</tissue>
    </source>
</reference>
<dbReference type="InterPro" id="IPR043519">
    <property type="entry name" value="NT_sf"/>
</dbReference>
<evidence type="ECO:0000256" key="1">
    <source>
        <dbReference type="SAM" id="MobiDB-lite"/>
    </source>
</evidence>
<dbReference type="InterPro" id="IPR058921">
    <property type="entry name" value="PAP/OAS1-rel"/>
</dbReference>
<proteinExistence type="predicted"/>
<feature type="compositionally biased region" description="Basic and acidic residues" evidence="1">
    <location>
        <begin position="618"/>
        <end position="628"/>
    </location>
</feature>
<dbReference type="EMBL" id="QPKB01000003">
    <property type="protein sequence ID" value="RWR79033.1"/>
    <property type="molecule type" value="Genomic_DNA"/>
</dbReference>
<dbReference type="CDD" id="cd05402">
    <property type="entry name" value="NT_PAP_TUTase"/>
    <property type="match status" value="1"/>
</dbReference>
<feature type="region of interest" description="Disordered" evidence="1">
    <location>
        <begin position="936"/>
        <end position="981"/>
    </location>
</feature>
<dbReference type="Pfam" id="PF22600">
    <property type="entry name" value="MTPAP-like_central"/>
    <property type="match status" value="1"/>
</dbReference>
<dbReference type="Pfam" id="PF26180">
    <property type="entry name" value="PAP-OAS1"/>
    <property type="match status" value="1"/>
</dbReference>
<feature type="domain" description="Poly(A) RNA polymerase mitochondrial-like central palm" evidence="2">
    <location>
        <begin position="46"/>
        <end position="167"/>
    </location>
</feature>
<name>A0A443NKK5_9MAGN</name>